<evidence type="ECO:0000256" key="4">
    <source>
        <dbReference type="ARBA" id="ARBA00023125"/>
    </source>
</evidence>
<dbReference type="InterPro" id="IPR001789">
    <property type="entry name" value="Sig_transdc_resp-reg_receiver"/>
</dbReference>
<evidence type="ECO:0000256" key="1">
    <source>
        <dbReference type="ARBA" id="ARBA00022553"/>
    </source>
</evidence>
<dbReference type="PROSITE" id="PS51755">
    <property type="entry name" value="OMPR_PHOB"/>
    <property type="match status" value="1"/>
</dbReference>
<dbReference type="GO" id="GO:0000976">
    <property type="term" value="F:transcription cis-regulatory region binding"/>
    <property type="evidence" value="ECO:0007669"/>
    <property type="project" value="TreeGrafter"/>
</dbReference>
<sequence>MSSGVLCHSKGWTGNAPDRVSKIEDMAMNNALILIIEDEPEIAEIIGTYMAREGFRVITAGDGTVGLAHHLRLRPDLVVLDIKLPGQDGYEVLAAIRRRGDTPVIMVTALAEDLDKLQALRIGADDYVVKPFNPLEIVARAKAVLRRTMGRGAAEVLRVGPLTVDPQAYRAAVETPAGSVALDLTRTEFRILAHMAASPRRAFERAELVDACMPESEALDRTVDSHVSNLRRKLSAAGAEGLLTAVRGVGYRLDSIDE</sequence>
<keyword evidence="5" id="KW-0804">Transcription</keyword>
<reference evidence="10 11" key="1">
    <citation type="submission" date="2017-03" db="EMBL/GenBank/DDBJ databases">
        <title>Foreign affairs: Plasmid Transfer between Roseobacters and Rhizobia.</title>
        <authorList>
            <person name="Bartling P."/>
            <person name="Bunk B."/>
            <person name="Overmann J."/>
            <person name="Brinkmann H."/>
            <person name="Petersen J."/>
        </authorList>
    </citation>
    <scope>NUCLEOTIDE SEQUENCE [LARGE SCALE GENOMIC DNA]</scope>
    <source>
        <strain evidence="10 11">MACL11</strain>
        <plasmid evidence="11">Plasmid pmm593</plasmid>
    </source>
</reference>
<geneLocation type="plasmid" evidence="11">
    <name>pmm593</name>
</geneLocation>
<dbReference type="Pfam" id="PF00072">
    <property type="entry name" value="Response_reg"/>
    <property type="match status" value="1"/>
</dbReference>
<dbReference type="CDD" id="cd00383">
    <property type="entry name" value="trans_reg_C"/>
    <property type="match status" value="1"/>
</dbReference>
<feature type="domain" description="OmpR/PhoB-type" evidence="9">
    <location>
        <begin position="154"/>
        <end position="255"/>
    </location>
</feature>
<dbReference type="CDD" id="cd17574">
    <property type="entry name" value="REC_OmpR"/>
    <property type="match status" value="1"/>
</dbReference>
<dbReference type="InterPro" id="IPR016032">
    <property type="entry name" value="Sig_transdc_resp-reg_C-effctor"/>
</dbReference>
<dbReference type="InterPro" id="IPR036388">
    <property type="entry name" value="WH-like_DNA-bd_sf"/>
</dbReference>
<keyword evidence="4 7" id="KW-0238">DNA-binding</keyword>
<keyword evidence="11" id="KW-1185">Reference proteome</keyword>
<dbReference type="GO" id="GO:0006355">
    <property type="term" value="P:regulation of DNA-templated transcription"/>
    <property type="evidence" value="ECO:0007669"/>
    <property type="project" value="InterPro"/>
</dbReference>
<gene>
    <name evidence="10" type="primary">baeR_2</name>
    <name evidence="10" type="ORF">Mame_04543</name>
</gene>
<evidence type="ECO:0000313" key="10">
    <source>
        <dbReference type="EMBL" id="AQZ53835.1"/>
    </source>
</evidence>
<dbReference type="GO" id="GO:0032993">
    <property type="term" value="C:protein-DNA complex"/>
    <property type="evidence" value="ECO:0007669"/>
    <property type="project" value="TreeGrafter"/>
</dbReference>
<dbReference type="Gene3D" id="1.10.10.10">
    <property type="entry name" value="Winged helix-like DNA-binding domain superfamily/Winged helix DNA-binding domain"/>
    <property type="match status" value="1"/>
</dbReference>
<dbReference type="PANTHER" id="PTHR48111">
    <property type="entry name" value="REGULATOR OF RPOS"/>
    <property type="match status" value="1"/>
</dbReference>
<protein>
    <submittedName>
        <fullName evidence="10">Transcriptional regulatory protein BaeR</fullName>
    </submittedName>
</protein>
<dbReference type="Proteomes" id="UP000191135">
    <property type="component" value="Plasmid pMM593"/>
</dbReference>
<evidence type="ECO:0000256" key="2">
    <source>
        <dbReference type="ARBA" id="ARBA00023012"/>
    </source>
</evidence>
<evidence type="ECO:0000256" key="6">
    <source>
        <dbReference type="PROSITE-ProRule" id="PRU00169"/>
    </source>
</evidence>
<dbReference type="AlphaFoldDB" id="A0A1U9Z812"/>
<dbReference type="Pfam" id="PF00486">
    <property type="entry name" value="Trans_reg_C"/>
    <property type="match status" value="1"/>
</dbReference>
<keyword evidence="10" id="KW-0614">Plasmid</keyword>
<organism evidence="10 11">
    <name type="scientific">Martelella mediterranea DSM 17316</name>
    <dbReference type="NCBI Taxonomy" id="1122214"/>
    <lineage>
        <taxon>Bacteria</taxon>
        <taxon>Pseudomonadati</taxon>
        <taxon>Pseudomonadota</taxon>
        <taxon>Alphaproteobacteria</taxon>
        <taxon>Hyphomicrobiales</taxon>
        <taxon>Aurantimonadaceae</taxon>
        <taxon>Martelella</taxon>
    </lineage>
</organism>
<evidence type="ECO:0000259" key="9">
    <source>
        <dbReference type="PROSITE" id="PS51755"/>
    </source>
</evidence>
<evidence type="ECO:0000256" key="5">
    <source>
        <dbReference type="ARBA" id="ARBA00023163"/>
    </source>
</evidence>
<dbReference type="InterPro" id="IPR001867">
    <property type="entry name" value="OmpR/PhoB-type_DNA-bd"/>
</dbReference>
<dbReference type="PANTHER" id="PTHR48111:SF59">
    <property type="entry name" value="TRANSCRIPTIONAL REGULATORY PROTEIN BAER"/>
    <property type="match status" value="1"/>
</dbReference>
<keyword evidence="3" id="KW-0805">Transcription regulation</keyword>
<dbReference type="SUPFAM" id="SSF46894">
    <property type="entry name" value="C-terminal effector domain of the bipartite response regulators"/>
    <property type="match status" value="1"/>
</dbReference>
<evidence type="ECO:0000256" key="3">
    <source>
        <dbReference type="ARBA" id="ARBA00023015"/>
    </source>
</evidence>
<keyword evidence="1 6" id="KW-0597">Phosphoprotein</keyword>
<dbReference type="KEGG" id="mmed:Mame_04543"/>
<evidence type="ECO:0000259" key="8">
    <source>
        <dbReference type="PROSITE" id="PS50110"/>
    </source>
</evidence>
<feature type="DNA-binding region" description="OmpR/PhoB-type" evidence="7">
    <location>
        <begin position="154"/>
        <end position="255"/>
    </location>
</feature>
<dbReference type="InterPro" id="IPR039420">
    <property type="entry name" value="WalR-like"/>
</dbReference>
<dbReference type="SMART" id="SM00862">
    <property type="entry name" value="Trans_reg_C"/>
    <property type="match status" value="1"/>
</dbReference>
<dbReference type="GO" id="GO:0005829">
    <property type="term" value="C:cytosol"/>
    <property type="evidence" value="ECO:0007669"/>
    <property type="project" value="TreeGrafter"/>
</dbReference>
<proteinExistence type="predicted"/>
<evidence type="ECO:0000313" key="11">
    <source>
        <dbReference type="Proteomes" id="UP000191135"/>
    </source>
</evidence>
<dbReference type="EMBL" id="CP020331">
    <property type="protein sequence ID" value="AQZ53835.1"/>
    <property type="molecule type" value="Genomic_DNA"/>
</dbReference>
<feature type="modified residue" description="4-aspartylphosphate" evidence="6">
    <location>
        <position position="81"/>
    </location>
</feature>
<keyword evidence="2" id="KW-0902">Two-component regulatory system</keyword>
<feature type="domain" description="Response regulatory" evidence="8">
    <location>
        <begin position="32"/>
        <end position="145"/>
    </location>
</feature>
<dbReference type="Gene3D" id="6.10.250.690">
    <property type="match status" value="1"/>
</dbReference>
<accession>A0A1U9Z812</accession>
<evidence type="ECO:0000256" key="7">
    <source>
        <dbReference type="PROSITE-ProRule" id="PRU01091"/>
    </source>
</evidence>
<dbReference type="GO" id="GO:0000156">
    <property type="term" value="F:phosphorelay response regulator activity"/>
    <property type="evidence" value="ECO:0007669"/>
    <property type="project" value="TreeGrafter"/>
</dbReference>
<dbReference type="SUPFAM" id="SSF52172">
    <property type="entry name" value="CheY-like"/>
    <property type="match status" value="1"/>
</dbReference>
<dbReference type="FunFam" id="3.40.50.2300:FF:000001">
    <property type="entry name" value="DNA-binding response regulator PhoB"/>
    <property type="match status" value="1"/>
</dbReference>
<dbReference type="Gene3D" id="3.40.50.2300">
    <property type="match status" value="1"/>
</dbReference>
<name>A0A1U9Z812_9HYPH</name>
<dbReference type="SMART" id="SM00448">
    <property type="entry name" value="REC"/>
    <property type="match status" value="1"/>
</dbReference>
<dbReference type="InterPro" id="IPR011006">
    <property type="entry name" value="CheY-like_superfamily"/>
</dbReference>
<dbReference type="eggNOG" id="COG0745">
    <property type="taxonomic scope" value="Bacteria"/>
</dbReference>
<dbReference type="PROSITE" id="PS50110">
    <property type="entry name" value="RESPONSE_REGULATORY"/>
    <property type="match status" value="1"/>
</dbReference>